<evidence type="ECO:0000256" key="3">
    <source>
        <dbReference type="ARBA" id="ARBA00012737"/>
    </source>
</evidence>
<evidence type="ECO:0000256" key="2">
    <source>
        <dbReference type="ARBA" id="ARBA00005752"/>
    </source>
</evidence>
<evidence type="ECO:0000256" key="5">
    <source>
        <dbReference type="ARBA" id="ARBA00022840"/>
    </source>
</evidence>
<keyword evidence="8" id="KW-0028">Amino-acid biosynthesis</keyword>
<name>A0A7C4TNW5_UNCKA</name>
<dbReference type="InterPro" id="IPR006426">
    <property type="entry name" value="Asn_synth_AEB"/>
</dbReference>
<comment type="catalytic activity">
    <reaction evidence="7">
        <text>L-aspartate + L-glutamine + ATP + H2O = L-asparagine + L-glutamate + AMP + diphosphate + H(+)</text>
        <dbReference type="Rhea" id="RHEA:12228"/>
        <dbReference type="ChEBI" id="CHEBI:15377"/>
        <dbReference type="ChEBI" id="CHEBI:15378"/>
        <dbReference type="ChEBI" id="CHEBI:29985"/>
        <dbReference type="ChEBI" id="CHEBI:29991"/>
        <dbReference type="ChEBI" id="CHEBI:30616"/>
        <dbReference type="ChEBI" id="CHEBI:33019"/>
        <dbReference type="ChEBI" id="CHEBI:58048"/>
        <dbReference type="ChEBI" id="CHEBI:58359"/>
        <dbReference type="ChEBI" id="CHEBI:456215"/>
        <dbReference type="EC" id="6.3.5.4"/>
    </reaction>
</comment>
<dbReference type="InterPro" id="IPR014729">
    <property type="entry name" value="Rossmann-like_a/b/a_fold"/>
</dbReference>
<accession>A0A7C4TNW5</accession>
<dbReference type="GO" id="GO:0006529">
    <property type="term" value="P:asparagine biosynthetic process"/>
    <property type="evidence" value="ECO:0007669"/>
    <property type="project" value="UniProtKB-KW"/>
</dbReference>
<dbReference type="EMBL" id="DSRT01000058">
    <property type="protein sequence ID" value="HGW29507.1"/>
    <property type="molecule type" value="Genomic_DNA"/>
</dbReference>
<keyword evidence="6 8" id="KW-0315">Glutamine amidotransferase</keyword>
<evidence type="ECO:0000313" key="12">
    <source>
        <dbReference type="EMBL" id="HGW29507.1"/>
    </source>
</evidence>
<comment type="caution">
    <text evidence="12">The sequence shown here is derived from an EMBL/GenBank/DDBJ whole genome shotgun (WGS) entry which is preliminary data.</text>
</comment>
<protein>
    <recommendedName>
        <fullName evidence="3">asparagine synthase (glutamine-hydrolyzing)</fullName>
        <ecNumber evidence="3">6.3.5.4</ecNumber>
    </recommendedName>
</protein>
<comment type="pathway">
    <text evidence="1">Amino-acid biosynthesis; L-asparagine biosynthesis; L-asparagine from L-aspartate (L-Gln route): step 1/1.</text>
</comment>
<evidence type="ECO:0000256" key="4">
    <source>
        <dbReference type="ARBA" id="ARBA00022741"/>
    </source>
</evidence>
<feature type="binding site" evidence="9">
    <location>
        <position position="284"/>
    </location>
    <ligand>
        <name>ATP</name>
        <dbReference type="ChEBI" id="CHEBI:30616"/>
    </ligand>
</feature>
<dbReference type="GO" id="GO:0004066">
    <property type="term" value="F:asparagine synthase (glutamine-hydrolyzing) activity"/>
    <property type="evidence" value="ECO:0007669"/>
    <property type="project" value="UniProtKB-EC"/>
</dbReference>
<dbReference type="Gene3D" id="3.60.20.10">
    <property type="entry name" value="Glutamine Phosphoribosylpyrophosphate, subunit 1, domain 1"/>
    <property type="match status" value="1"/>
</dbReference>
<sequence>MCGIAGYFSAGKGAQYMSTLLECVKHRGPDDIGYEVFPNVGIGQTRLAIIDLSPTGHQPMFSKDKKLVLVFNGEIYNYQDVKKELAAKYEFMGTSDTEVLIYAYKEWGVDCLQKLNGMFSFALYDREKDLIFGARDRLGEKPFKYFYDGKDFIFSSEIKAILKVLPKKPEMDLLAISDYLTLQYIPTPKTGFKNIFKLPAAHYFIYKPGNLTIKKYWQPDFTKKLLLTEKEWKEMILAELDRAVRMRMIGDVPVGALLSGGVDSSAVVAFMAKNSSNKIKTFSIGFDDPDYDESYYAEIVAQKYDTDHTKMMVSKNDLISVLPKVIDQYDEPIADNSTLPTYVVSQLTSKHVKVALAGDGGDENFGGYERYNFLLMASEYNKLPGFLKAAVATAAKSLLPEEKNKLLYRLNRFLKAGESRSYSWNVLFNMFLDENIRSKLLTNNFIYESGLAGPVTHESFYQNLWDDSLSLVDNAMQMDILTYLPDDLLYKTDIASMAHGLELRAPLLDHEFMGNFFQMPSDLKVNLTDKKILFKKALVDGEILPENVVYRRKRGFVMPIGRWLREDLSDFVRGSILSPKLVESGYFNVSELNAFVNRYLKGNPSYNNEIFSLIVLGRWFENHA</sequence>
<reference evidence="12" key="1">
    <citation type="journal article" date="2020" name="mSystems">
        <title>Genome- and Community-Level Interaction Insights into Carbon Utilization and Element Cycling Functions of Hydrothermarchaeota in Hydrothermal Sediment.</title>
        <authorList>
            <person name="Zhou Z."/>
            <person name="Liu Y."/>
            <person name="Xu W."/>
            <person name="Pan J."/>
            <person name="Luo Z.H."/>
            <person name="Li M."/>
        </authorList>
    </citation>
    <scope>NUCLEOTIDE SEQUENCE [LARGE SCALE GENOMIC DNA]</scope>
    <source>
        <strain evidence="12">SpSt-417</strain>
    </source>
</reference>
<proteinExistence type="inferred from homology"/>
<feature type="binding site" evidence="9">
    <location>
        <position position="96"/>
    </location>
    <ligand>
        <name>L-glutamine</name>
        <dbReference type="ChEBI" id="CHEBI:58359"/>
    </ligand>
</feature>
<keyword evidence="5 9" id="KW-0067">ATP-binding</keyword>
<feature type="domain" description="Glutamine amidotransferase type-2" evidence="11">
    <location>
        <begin position="2"/>
        <end position="209"/>
    </location>
</feature>
<dbReference type="Pfam" id="PF00733">
    <property type="entry name" value="Asn_synthase"/>
    <property type="match status" value="1"/>
</dbReference>
<dbReference type="SUPFAM" id="SSF56235">
    <property type="entry name" value="N-terminal nucleophile aminohydrolases (Ntn hydrolases)"/>
    <property type="match status" value="1"/>
</dbReference>
<dbReference type="PANTHER" id="PTHR43284">
    <property type="entry name" value="ASPARAGINE SYNTHETASE (GLUTAMINE-HYDROLYZING)"/>
    <property type="match status" value="1"/>
</dbReference>
<dbReference type="InterPro" id="IPR017932">
    <property type="entry name" value="GATase_2_dom"/>
</dbReference>
<dbReference type="CDD" id="cd00712">
    <property type="entry name" value="AsnB"/>
    <property type="match status" value="1"/>
</dbReference>
<dbReference type="InterPro" id="IPR051786">
    <property type="entry name" value="ASN_synthetase/amidase"/>
</dbReference>
<dbReference type="GO" id="GO:0005524">
    <property type="term" value="F:ATP binding"/>
    <property type="evidence" value="ECO:0007669"/>
    <property type="project" value="UniProtKB-KW"/>
</dbReference>
<dbReference type="CDD" id="cd01991">
    <property type="entry name" value="Asn_synthase_B_C"/>
    <property type="match status" value="1"/>
</dbReference>
<evidence type="ECO:0000256" key="1">
    <source>
        <dbReference type="ARBA" id="ARBA00005187"/>
    </source>
</evidence>
<evidence type="ECO:0000256" key="6">
    <source>
        <dbReference type="ARBA" id="ARBA00022962"/>
    </source>
</evidence>
<dbReference type="InterPro" id="IPR029055">
    <property type="entry name" value="Ntn_hydrolases_N"/>
</dbReference>
<dbReference type="NCBIfam" id="TIGR01536">
    <property type="entry name" value="asn_synth_AEB"/>
    <property type="match status" value="1"/>
</dbReference>
<keyword evidence="8" id="KW-0061">Asparagine biosynthesis</keyword>
<dbReference type="Gene3D" id="3.40.50.620">
    <property type="entry name" value="HUPs"/>
    <property type="match status" value="1"/>
</dbReference>
<feature type="binding site" evidence="9">
    <location>
        <position position="257"/>
    </location>
    <ligand>
        <name>ATP</name>
        <dbReference type="ChEBI" id="CHEBI:30616"/>
    </ligand>
</feature>
<keyword evidence="4 9" id="KW-0547">Nucleotide-binding</keyword>
<dbReference type="EC" id="6.3.5.4" evidence="3"/>
<keyword evidence="12" id="KW-0436">Ligase</keyword>
<dbReference type="GO" id="GO:0005829">
    <property type="term" value="C:cytosol"/>
    <property type="evidence" value="ECO:0007669"/>
    <property type="project" value="TreeGrafter"/>
</dbReference>
<comment type="similarity">
    <text evidence="2">Belongs to the asparagine synthetase family.</text>
</comment>
<dbReference type="InterPro" id="IPR033738">
    <property type="entry name" value="AsnB_N"/>
</dbReference>
<evidence type="ECO:0000256" key="9">
    <source>
        <dbReference type="PIRSR" id="PIRSR001589-2"/>
    </source>
</evidence>
<dbReference type="PANTHER" id="PTHR43284:SF1">
    <property type="entry name" value="ASPARAGINE SYNTHETASE"/>
    <property type="match status" value="1"/>
</dbReference>
<evidence type="ECO:0000256" key="8">
    <source>
        <dbReference type="PIRSR" id="PIRSR001589-1"/>
    </source>
</evidence>
<dbReference type="PIRSF" id="PIRSF001589">
    <property type="entry name" value="Asn_synthetase_glu-h"/>
    <property type="match status" value="1"/>
</dbReference>
<gene>
    <name evidence="12" type="primary">asnB</name>
    <name evidence="12" type="ORF">ENR63_01115</name>
</gene>
<evidence type="ECO:0000256" key="7">
    <source>
        <dbReference type="ARBA" id="ARBA00048741"/>
    </source>
</evidence>
<dbReference type="SUPFAM" id="SSF52402">
    <property type="entry name" value="Adenine nucleotide alpha hydrolases-like"/>
    <property type="match status" value="1"/>
</dbReference>
<dbReference type="InterPro" id="IPR001962">
    <property type="entry name" value="Asn_synthase"/>
</dbReference>
<dbReference type="PROSITE" id="PS51278">
    <property type="entry name" value="GATASE_TYPE_2"/>
    <property type="match status" value="1"/>
</dbReference>
<organism evidence="12">
    <name type="scientific">candidate division WWE3 bacterium</name>
    <dbReference type="NCBI Taxonomy" id="2053526"/>
    <lineage>
        <taxon>Bacteria</taxon>
        <taxon>Katanobacteria</taxon>
    </lineage>
</organism>
<evidence type="ECO:0000256" key="10">
    <source>
        <dbReference type="PIRSR" id="PIRSR001589-3"/>
    </source>
</evidence>
<dbReference type="Pfam" id="PF13537">
    <property type="entry name" value="GATase_7"/>
    <property type="match status" value="1"/>
</dbReference>
<dbReference type="AlphaFoldDB" id="A0A7C4TNW5"/>
<feature type="site" description="Important for beta-aspartyl-AMP intermediate formation" evidence="10">
    <location>
        <position position="359"/>
    </location>
</feature>
<feature type="active site" description="For GATase activity" evidence="8">
    <location>
        <position position="2"/>
    </location>
</feature>
<evidence type="ECO:0000259" key="11">
    <source>
        <dbReference type="PROSITE" id="PS51278"/>
    </source>
</evidence>